<keyword evidence="2" id="KW-0472">Membrane</keyword>
<organism evidence="4 5">
    <name type="scientific">Escherichia coli</name>
    <dbReference type="NCBI Taxonomy" id="562"/>
    <lineage>
        <taxon>Bacteria</taxon>
        <taxon>Pseudomonadati</taxon>
        <taxon>Pseudomonadota</taxon>
        <taxon>Gammaproteobacteria</taxon>
        <taxon>Enterobacterales</taxon>
        <taxon>Enterobacteriaceae</taxon>
        <taxon>Escherichia</taxon>
    </lineage>
</organism>
<dbReference type="PANTHER" id="PTHR30460">
    <property type="entry name" value="MODERATE CONDUCTANCE MECHANOSENSITIVE CHANNEL YBIO"/>
    <property type="match status" value="1"/>
</dbReference>
<dbReference type="InterPro" id="IPR045276">
    <property type="entry name" value="YbiO_bact"/>
</dbReference>
<dbReference type="PANTHER" id="PTHR30460:SF0">
    <property type="entry name" value="MODERATE CONDUCTANCE MECHANOSENSITIVE CHANNEL YBIO"/>
    <property type="match status" value="1"/>
</dbReference>
<accession>A0A376W143</accession>
<sequence>MENEEIRGLVIGEPNFAGIVGLSNTAFTLRVSFTTLPLKQWTVRFALDSQVKNISTWRVFARRCRLIRCCQLRARPRLNRCRRGANALTLAIDKTAALLVVHKGPGYKAALLLPLGHLFFTTFTAPTSVRARYNGGKFSPRDTSEVNHITCFAKPLLSSIIFLIKATSPPSHHNSCC</sequence>
<dbReference type="Proteomes" id="UP000254716">
    <property type="component" value="Unassembled WGS sequence"/>
</dbReference>
<dbReference type="InterPro" id="IPR049278">
    <property type="entry name" value="MS_channel_C"/>
</dbReference>
<evidence type="ECO:0000256" key="2">
    <source>
        <dbReference type="ARBA" id="ARBA00022475"/>
    </source>
</evidence>
<evidence type="ECO:0000256" key="1">
    <source>
        <dbReference type="ARBA" id="ARBA00004236"/>
    </source>
</evidence>
<reference evidence="4 5" key="1">
    <citation type="submission" date="2018-06" db="EMBL/GenBank/DDBJ databases">
        <authorList>
            <consortium name="Pathogen Informatics"/>
            <person name="Doyle S."/>
        </authorList>
    </citation>
    <scope>NUCLEOTIDE SEQUENCE [LARGE SCALE GENOMIC DNA]</scope>
    <source>
        <strain evidence="4 5">NCTC9081</strain>
    </source>
</reference>
<protein>
    <submittedName>
        <fullName evidence="4">Membrane protein YbiO</fullName>
    </submittedName>
</protein>
<proteinExistence type="predicted"/>
<keyword evidence="2" id="KW-1003">Cell membrane</keyword>
<dbReference type="Gene3D" id="3.30.70.100">
    <property type="match status" value="1"/>
</dbReference>
<evidence type="ECO:0000313" key="5">
    <source>
        <dbReference type="Proteomes" id="UP000254716"/>
    </source>
</evidence>
<feature type="domain" description="Mechanosensitive ion channel MscS C-terminal" evidence="3">
    <location>
        <begin position="12"/>
        <end position="54"/>
    </location>
</feature>
<dbReference type="Pfam" id="PF21082">
    <property type="entry name" value="MS_channel_3rd"/>
    <property type="match status" value="1"/>
</dbReference>
<gene>
    <name evidence="4" type="primary">ybiO_1</name>
    <name evidence="4" type="ORF">NCTC9081_02971</name>
</gene>
<evidence type="ECO:0000313" key="4">
    <source>
        <dbReference type="EMBL" id="STJ17533.1"/>
    </source>
</evidence>
<evidence type="ECO:0000259" key="3">
    <source>
        <dbReference type="Pfam" id="PF21082"/>
    </source>
</evidence>
<dbReference type="EMBL" id="UGCV01000008">
    <property type="protein sequence ID" value="STJ17533.1"/>
    <property type="molecule type" value="Genomic_DNA"/>
</dbReference>
<dbReference type="GO" id="GO:0008381">
    <property type="term" value="F:mechanosensitive monoatomic ion channel activity"/>
    <property type="evidence" value="ECO:0007669"/>
    <property type="project" value="InterPro"/>
</dbReference>
<dbReference type="AlphaFoldDB" id="A0A376W143"/>
<name>A0A376W143_ECOLX</name>
<dbReference type="GO" id="GO:0005886">
    <property type="term" value="C:plasma membrane"/>
    <property type="evidence" value="ECO:0007669"/>
    <property type="project" value="UniProtKB-SubCell"/>
</dbReference>
<comment type="subcellular location">
    <subcellularLocation>
        <location evidence="1">Cell membrane</location>
    </subcellularLocation>
</comment>